<sequence length="39" mass="4516">MFDKGKGEKRKFVSLVEPRRGILALQIVYLKCQLVPVVR</sequence>
<proteinExistence type="evidence at transcript level"/>
<evidence type="ECO:0000313" key="1">
    <source>
        <dbReference type="EMBL" id="AAM50748.1"/>
    </source>
</evidence>
<name>Q8MSD3_DROME</name>
<dbReference type="AlphaFoldDB" id="Q8MSD3"/>
<organism evidence="1">
    <name type="scientific">Drosophila melanogaster</name>
    <name type="common">Fruit fly</name>
    <dbReference type="NCBI Taxonomy" id="7227"/>
    <lineage>
        <taxon>Eukaryota</taxon>
        <taxon>Metazoa</taxon>
        <taxon>Ecdysozoa</taxon>
        <taxon>Arthropoda</taxon>
        <taxon>Hexapoda</taxon>
        <taxon>Insecta</taxon>
        <taxon>Pterygota</taxon>
        <taxon>Neoptera</taxon>
        <taxon>Endopterygota</taxon>
        <taxon>Diptera</taxon>
        <taxon>Brachycera</taxon>
        <taxon>Muscomorpha</taxon>
        <taxon>Ephydroidea</taxon>
        <taxon>Drosophilidae</taxon>
        <taxon>Drosophila</taxon>
        <taxon>Sophophora</taxon>
    </lineage>
</organism>
<protein>
    <submittedName>
        <fullName evidence="1">HL08112p</fullName>
    </submittedName>
</protein>
<dbReference type="EMBL" id="AY118888">
    <property type="protein sequence ID" value="AAM50748.1"/>
    <property type="molecule type" value="mRNA"/>
</dbReference>
<accession>Q8MSD3</accession>
<reference evidence="1" key="1">
    <citation type="submission" date="2002-06" db="EMBL/GenBank/DDBJ databases">
        <authorList>
            <person name="Stapleton M."/>
            <person name="Brokstein P."/>
            <person name="Hong L."/>
            <person name="Agbayani A."/>
            <person name="Carlson J."/>
            <person name="Champe M."/>
            <person name="Chavez C."/>
            <person name="Dorsett V."/>
            <person name="Dresnek D."/>
            <person name="Farfan D."/>
            <person name="Frise E."/>
            <person name="George R."/>
            <person name="Gonzalez M."/>
            <person name="Guarin H."/>
            <person name="Kronmiller B."/>
            <person name="Li P."/>
            <person name="Liao G."/>
            <person name="Miranda A."/>
            <person name="Mungall C.J."/>
            <person name="Nunoo J."/>
            <person name="Pacleb J."/>
            <person name="Paragas V."/>
            <person name="Park S."/>
            <person name="Patel S."/>
            <person name="Phouanenavong S."/>
            <person name="Wan K."/>
            <person name="Yu C."/>
            <person name="Lewis S.E."/>
            <person name="Rubin G.M."/>
            <person name="Celniker S."/>
        </authorList>
    </citation>
    <scope>NUCLEOTIDE SEQUENCE</scope>
    <source>
        <strain evidence="1">Berkeley</strain>
    </source>
</reference>